<reference evidence="1 2" key="1">
    <citation type="journal article" date="2023" name="Sci. Data">
        <title>Genome assembly of the Korean intertidal mud-creeper Batillaria attramentaria.</title>
        <authorList>
            <person name="Patra A.K."/>
            <person name="Ho P.T."/>
            <person name="Jun S."/>
            <person name="Lee S.J."/>
            <person name="Kim Y."/>
            <person name="Won Y.J."/>
        </authorList>
    </citation>
    <scope>NUCLEOTIDE SEQUENCE [LARGE SCALE GENOMIC DNA]</scope>
    <source>
        <strain evidence="1">Wonlab-2016</strain>
    </source>
</reference>
<dbReference type="Proteomes" id="UP001519460">
    <property type="component" value="Unassembled WGS sequence"/>
</dbReference>
<gene>
    <name evidence="1" type="ORF">BaRGS_00007591</name>
</gene>
<name>A0ABD0LPK8_9CAEN</name>
<protein>
    <submittedName>
        <fullName evidence="1">Uncharacterized protein</fullName>
    </submittedName>
</protein>
<comment type="caution">
    <text evidence="1">The sequence shown here is derived from an EMBL/GenBank/DDBJ whole genome shotgun (WGS) entry which is preliminary data.</text>
</comment>
<evidence type="ECO:0000313" key="2">
    <source>
        <dbReference type="Proteomes" id="UP001519460"/>
    </source>
</evidence>
<proteinExistence type="predicted"/>
<organism evidence="1 2">
    <name type="scientific">Batillaria attramentaria</name>
    <dbReference type="NCBI Taxonomy" id="370345"/>
    <lineage>
        <taxon>Eukaryota</taxon>
        <taxon>Metazoa</taxon>
        <taxon>Spiralia</taxon>
        <taxon>Lophotrochozoa</taxon>
        <taxon>Mollusca</taxon>
        <taxon>Gastropoda</taxon>
        <taxon>Caenogastropoda</taxon>
        <taxon>Sorbeoconcha</taxon>
        <taxon>Cerithioidea</taxon>
        <taxon>Batillariidae</taxon>
        <taxon>Batillaria</taxon>
    </lineage>
</organism>
<keyword evidence="2" id="KW-1185">Reference proteome</keyword>
<evidence type="ECO:0000313" key="1">
    <source>
        <dbReference type="EMBL" id="KAK7501106.1"/>
    </source>
</evidence>
<dbReference type="AlphaFoldDB" id="A0ABD0LPK8"/>
<dbReference type="EMBL" id="JACVVK020000033">
    <property type="protein sequence ID" value="KAK7501106.1"/>
    <property type="molecule type" value="Genomic_DNA"/>
</dbReference>
<accession>A0ABD0LPK8</accession>
<sequence length="106" mass="11777">MGPSNGINIVSGTTDKLLHELAEPVARSHGNSSAEDTTTVTMVRLDFRPHGDLQKHGPRLEFLMPTTIYPQHLREYHQNCQYRLVSPATSGVSSLPLRVHSSVCRE</sequence>